<name>A0A183D699_9BILA</name>
<evidence type="ECO:0000313" key="4">
    <source>
        <dbReference type="Proteomes" id="UP000271098"/>
    </source>
</evidence>
<dbReference type="InterPro" id="IPR004947">
    <property type="entry name" value="DNase_II"/>
</dbReference>
<evidence type="ECO:0000256" key="1">
    <source>
        <dbReference type="ARBA" id="ARBA00007527"/>
    </source>
</evidence>
<dbReference type="PANTHER" id="PTHR10858">
    <property type="entry name" value="DEOXYRIBONUCLEASE II"/>
    <property type="match status" value="1"/>
</dbReference>
<evidence type="ECO:0000313" key="3">
    <source>
        <dbReference type="EMBL" id="VDK43595.1"/>
    </source>
</evidence>
<dbReference type="CDD" id="cd09121">
    <property type="entry name" value="PLDc_DNaseII_2"/>
    <property type="match status" value="1"/>
</dbReference>
<dbReference type="Pfam" id="PF03265">
    <property type="entry name" value="DNase_II"/>
    <property type="match status" value="1"/>
</dbReference>
<dbReference type="Proteomes" id="UP000271098">
    <property type="component" value="Unassembled WGS sequence"/>
</dbReference>
<dbReference type="OrthoDB" id="10261598at2759"/>
<reference evidence="5" key="1">
    <citation type="submission" date="2016-06" db="UniProtKB">
        <authorList>
            <consortium name="WormBaseParasite"/>
        </authorList>
    </citation>
    <scope>IDENTIFICATION</scope>
</reference>
<proteinExistence type="inferred from homology"/>
<dbReference type="PANTHER" id="PTHR10858:SF30">
    <property type="entry name" value="CELL-DEATH-RELATED NUCLEASE 7"/>
    <property type="match status" value="1"/>
</dbReference>
<keyword evidence="4" id="KW-1185">Reference proteome</keyword>
<dbReference type="WBParaSite" id="GPUH_0000424701-mRNA-1">
    <property type="protein sequence ID" value="GPUH_0000424701-mRNA-1"/>
    <property type="gene ID" value="GPUH_0000424701"/>
</dbReference>
<accession>A0A183D699</accession>
<dbReference type="EMBL" id="UYRT01007827">
    <property type="protein sequence ID" value="VDK43595.1"/>
    <property type="molecule type" value="Genomic_DNA"/>
</dbReference>
<evidence type="ECO:0000313" key="5">
    <source>
        <dbReference type="WBParaSite" id="GPUH_0000424701-mRNA-1"/>
    </source>
</evidence>
<protein>
    <submittedName>
        <fullName evidence="5">Deoxyribonuclease II</fullName>
    </submittedName>
</protein>
<comment type="similarity">
    <text evidence="1">Belongs to the DNase II family.</text>
</comment>
<gene>
    <name evidence="3" type="ORF">GPUH_LOCUS4241</name>
</gene>
<evidence type="ECO:0000256" key="2">
    <source>
        <dbReference type="ARBA" id="ARBA00022801"/>
    </source>
</evidence>
<dbReference type="AlphaFoldDB" id="A0A183D699"/>
<dbReference type="GO" id="GO:0004531">
    <property type="term" value="F:deoxyribonuclease II activity"/>
    <property type="evidence" value="ECO:0007669"/>
    <property type="project" value="InterPro"/>
</dbReference>
<keyword evidence="2" id="KW-0378">Hydrolase</keyword>
<dbReference type="GO" id="GO:0006309">
    <property type="term" value="P:apoptotic DNA fragmentation"/>
    <property type="evidence" value="ECO:0007669"/>
    <property type="project" value="TreeGrafter"/>
</dbReference>
<organism evidence="5">
    <name type="scientific">Gongylonema pulchrum</name>
    <dbReference type="NCBI Taxonomy" id="637853"/>
    <lineage>
        <taxon>Eukaryota</taxon>
        <taxon>Metazoa</taxon>
        <taxon>Ecdysozoa</taxon>
        <taxon>Nematoda</taxon>
        <taxon>Chromadorea</taxon>
        <taxon>Rhabditida</taxon>
        <taxon>Spirurina</taxon>
        <taxon>Spiruromorpha</taxon>
        <taxon>Spiruroidea</taxon>
        <taxon>Gongylonematidae</taxon>
        <taxon>Gongylonema</taxon>
    </lineage>
</organism>
<sequence length="211" mass="23842">MLLAEAMRYIYPAVYSSQFPKHFVERFPFLQQLTGLHRKEAIILPISQKAKNLEKAHVYSDLIAPQMRISIYTETWMNGAGDLPSRCATQYKVINIEKLNIGGTAFANSHDHSKWAVAMDSSEPVLCIGDINRQDSQAKRGGGAVCFENQHIWSLYHSSIVDSQKCSVKKHRNRAISLARNLDRVSKTLSINRNQRKNTLTGTTVNDLLII</sequence>
<reference evidence="3 4" key="2">
    <citation type="submission" date="2018-11" db="EMBL/GenBank/DDBJ databases">
        <authorList>
            <consortium name="Pathogen Informatics"/>
        </authorList>
    </citation>
    <scope>NUCLEOTIDE SEQUENCE [LARGE SCALE GENOMIC DNA]</scope>
</reference>